<protein>
    <submittedName>
        <fullName evidence="10">Cytochrome C</fullName>
    </submittedName>
</protein>
<evidence type="ECO:0000259" key="9">
    <source>
        <dbReference type="Pfam" id="PF03264"/>
    </source>
</evidence>
<evidence type="ECO:0000256" key="6">
    <source>
        <dbReference type="ARBA" id="ARBA00022982"/>
    </source>
</evidence>
<dbReference type="InterPro" id="IPR051829">
    <property type="entry name" value="Multiheme_Cytochr_ET"/>
</dbReference>
<feature type="domain" description="NapC/NirT cytochrome c N-terminal" evidence="9">
    <location>
        <begin position="23"/>
        <end position="161"/>
    </location>
</feature>
<keyword evidence="2" id="KW-0813">Transport</keyword>
<evidence type="ECO:0000313" key="10">
    <source>
        <dbReference type="EMBL" id="RDU37602.1"/>
    </source>
</evidence>
<dbReference type="AlphaFoldDB" id="A0A3D8GTF1"/>
<keyword evidence="5" id="KW-0732">Signal</keyword>
<evidence type="ECO:0000256" key="3">
    <source>
        <dbReference type="ARBA" id="ARBA00022617"/>
    </source>
</evidence>
<dbReference type="InterPro" id="IPR038266">
    <property type="entry name" value="NapC/NirT_cytc_sf"/>
</dbReference>
<keyword evidence="11" id="KW-1185">Reference proteome</keyword>
<dbReference type="Pfam" id="PF03264">
    <property type="entry name" value="Cytochrom_NNT"/>
    <property type="match status" value="1"/>
</dbReference>
<keyword evidence="8" id="KW-1133">Transmembrane helix</keyword>
<dbReference type="Proteomes" id="UP000257144">
    <property type="component" value="Unassembled WGS sequence"/>
</dbReference>
<dbReference type="GO" id="GO:0046872">
    <property type="term" value="F:metal ion binding"/>
    <property type="evidence" value="ECO:0007669"/>
    <property type="project" value="UniProtKB-KW"/>
</dbReference>
<dbReference type="Gene3D" id="3.90.10.10">
    <property type="entry name" value="Cytochrome C3"/>
    <property type="match status" value="1"/>
</dbReference>
<keyword evidence="7" id="KW-0408">Iron</keyword>
<dbReference type="Gene3D" id="1.10.3820.10">
    <property type="entry name" value="Di-heme elbow motif domain"/>
    <property type="match status" value="1"/>
</dbReference>
<organism evidence="10 11">
    <name type="scientific">Neobacillus piezotolerans</name>
    <dbReference type="NCBI Taxonomy" id="2259171"/>
    <lineage>
        <taxon>Bacteria</taxon>
        <taxon>Bacillati</taxon>
        <taxon>Bacillota</taxon>
        <taxon>Bacilli</taxon>
        <taxon>Bacillales</taxon>
        <taxon>Bacillaceae</taxon>
        <taxon>Neobacillus</taxon>
    </lineage>
</organism>
<dbReference type="PANTHER" id="PTHR35038">
    <property type="entry name" value="DISSIMILATORY SULFITE REDUCTASE SIRA"/>
    <property type="match status" value="1"/>
</dbReference>
<comment type="subcellular location">
    <subcellularLocation>
        <location evidence="1">Cell envelope</location>
    </subcellularLocation>
</comment>
<keyword evidence="6" id="KW-0249">Electron transport</keyword>
<keyword evidence="8" id="KW-0472">Membrane</keyword>
<comment type="caution">
    <text evidence="10">The sequence shown here is derived from an EMBL/GenBank/DDBJ whole genome shotgun (WGS) entry which is preliminary data.</text>
</comment>
<keyword evidence="8" id="KW-0812">Transmembrane</keyword>
<keyword evidence="4" id="KW-0479">Metal-binding</keyword>
<dbReference type="SUPFAM" id="SSF48695">
    <property type="entry name" value="Multiheme cytochromes"/>
    <property type="match status" value="1"/>
</dbReference>
<sequence length="396" mass="45190">MEEEKIDQELPAPPRFRNMFFKIATLTLLFLVLFFTIGFVGLETSSSSEFCSSCHEMKPEYYTWKASSHGEVDCVNCHIEPGVENLAKAKGNGLVQLFKKQTNTYLAPIKMPSLIPDTSCERCHNVFNREVSPSGDIIIPHDKHKKEGIECVQCHSGVAHGKIAERKVTYKSDYEKWDDRLGVIFMSDRKYSSPKMDTCMECHEARKVTLECKACHETSMVPDTHKTTTFKSGGHGKIEPADLKTCEQCHSYMSKEDYDFFKEEPKYAQFIKNGHTNSDTDTAKVSVKQYAKTNTFCKDCHGQRPKSHKIDAFMTKHGTLSKDNQKCFTCHDNRITSSSPVTKVQCASCHPSQHGDTWRRRHPFDVPVNQKFDKTCLKCHVETTCSKCHRTNNKKK</sequence>
<dbReference type="InterPro" id="IPR005126">
    <property type="entry name" value="NapC/NirT_cyt_c_N"/>
</dbReference>
<reference evidence="10 11" key="1">
    <citation type="submission" date="2018-07" db="EMBL/GenBank/DDBJ databases">
        <title>Bacillus sp. YLB-04 draft genome sequence.</title>
        <authorList>
            <person name="Yu L."/>
            <person name="Tang X."/>
        </authorList>
    </citation>
    <scope>NUCLEOTIDE SEQUENCE [LARGE SCALE GENOMIC DNA]</scope>
    <source>
        <strain evidence="10 11">YLB-04</strain>
    </source>
</reference>
<proteinExistence type="predicted"/>
<evidence type="ECO:0000256" key="4">
    <source>
        <dbReference type="ARBA" id="ARBA00022723"/>
    </source>
</evidence>
<evidence type="ECO:0000256" key="5">
    <source>
        <dbReference type="ARBA" id="ARBA00022729"/>
    </source>
</evidence>
<evidence type="ECO:0000256" key="7">
    <source>
        <dbReference type="ARBA" id="ARBA00023004"/>
    </source>
</evidence>
<evidence type="ECO:0000256" key="2">
    <source>
        <dbReference type="ARBA" id="ARBA00022448"/>
    </source>
</evidence>
<name>A0A3D8GTF1_9BACI</name>
<keyword evidence="3" id="KW-0349">Heme</keyword>
<dbReference type="GO" id="GO:0030313">
    <property type="term" value="C:cell envelope"/>
    <property type="evidence" value="ECO:0007669"/>
    <property type="project" value="UniProtKB-SubCell"/>
</dbReference>
<evidence type="ECO:0000313" key="11">
    <source>
        <dbReference type="Proteomes" id="UP000257144"/>
    </source>
</evidence>
<feature type="transmembrane region" description="Helical" evidence="8">
    <location>
        <begin position="20"/>
        <end position="42"/>
    </location>
</feature>
<dbReference type="RefSeq" id="WP_115451273.1">
    <property type="nucleotide sequence ID" value="NZ_QNQT01000002.1"/>
</dbReference>
<dbReference type="EMBL" id="QNQT01000002">
    <property type="protein sequence ID" value="RDU37602.1"/>
    <property type="molecule type" value="Genomic_DNA"/>
</dbReference>
<dbReference type="OrthoDB" id="9791652at2"/>
<accession>A0A3D8GTF1</accession>
<evidence type="ECO:0000256" key="8">
    <source>
        <dbReference type="SAM" id="Phobius"/>
    </source>
</evidence>
<gene>
    <name evidence="10" type="ORF">DRW41_07105</name>
</gene>
<dbReference type="InterPro" id="IPR036280">
    <property type="entry name" value="Multihaem_cyt_sf"/>
</dbReference>
<evidence type="ECO:0000256" key="1">
    <source>
        <dbReference type="ARBA" id="ARBA00004196"/>
    </source>
</evidence>